<comment type="caution">
    <text evidence="2">The sequence shown here is derived from an EMBL/GenBank/DDBJ whole genome shotgun (WGS) entry which is preliminary data.</text>
</comment>
<proteinExistence type="predicted"/>
<evidence type="ECO:0000256" key="1">
    <source>
        <dbReference type="SAM" id="MobiDB-lite"/>
    </source>
</evidence>
<dbReference type="RefSeq" id="WP_249456964.1">
    <property type="nucleotide sequence ID" value="NZ_JAMCCK010000005.1"/>
</dbReference>
<gene>
    <name evidence="2" type="ORF">M4438_02465</name>
</gene>
<dbReference type="Proteomes" id="UP001202052">
    <property type="component" value="Unassembled WGS sequence"/>
</dbReference>
<name>A0ABT0NLR7_9ACTN</name>
<accession>A0ABT0NLR7</accession>
<evidence type="ECO:0000313" key="2">
    <source>
        <dbReference type="EMBL" id="MCL3992403.1"/>
    </source>
</evidence>
<feature type="region of interest" description="Disordered" evidence="1">
    <location>
        <begin position="1"/>
        <end position="32"/>
    </location>
</feature>
<keyword evidence="3" id="KW-1185">Reference proteome</keyword>
<dbReference type="EMBL" id="JAMCCK010000005">
    <property type="protein sequence ID" value="MCL3992403.1"/>
    <property type="molecule type" value="Genomic_DNA"/>
</dbReference>
<reference evidence="2 3" key="1">
    <citation type="submission" date="2022-05" db="EMBL/GenBank/DDBJ databases">
        <title>Genome Resource of Streptomyces lavenduligriseus GA1-1, a Strain with Broad-Spectrum Antifungal Activity against Phytopathogenic Fungi.</title>
        <authorList>
            <person name="Qi D."/>
        </authorList>
    </citation>
    <scope>NUCLEOTIDE SEQUENCE [LARGE SCALE GENOMIC DNA]</scope>
    <source>
        <strain evidence="2 3">GA1-1</strain>
    </source>
</reference>
<protein>
    <submittedName>
        <fullName evidence="2">Uncharacterized protein</fullName>
    </submittedName>
</protein>
<feature type="compositionally biased region" description="Basic and acidic residues" evidence="1">
    <location>
        <begin position="14"/>
        <end position="27"/>
    </location>
</feature>
<organism evidence="2 3">
    <name type="scientific">Streptomyces lavenduligriseus</name>
    <dbReference type="NCBI Taxonomy" id="67315"/>
    <lineage>
        <taxon>Bacteria</taxon>
        <taxon>Bacillati</taxon>
        <taxon>Actinomycetota</taxon>
        <taxon>Actinomycetes</taxon>
        <taxon>Kitasatosporales</taxon>
        <taxon>Streptomycetaceae</taxon>
        <taxon>Streptomyces</taxon>
    </lineage>
</organism>
<evidence type="ECO:0000313" key="3">
    <source>
        <dbReference type="Proteomes" id="UP001202052"/>
    </source>
</evidence>
<sequence length="101" mass="10722">MNALALRLAGPRQPRGERPALTPDRDTASLPTRSTLLGPFGTAQSVTHQDTGAFHRYAARSSPYGWTGPAAGSSTTFPLAPDRPRTLPTKLSDYAMKEAAA</sequence>